<dbReference type="KEGG" id="hmn:HM131_01380"/>
<dbReference type="SFLD" id="SFLDS00003">
    <property type="entry name" value="Haloacid_Dehalogenase"/>
    <property type="match status" value="1"/>
</dbReference>
<dbReference type="AlphaFoldDB" id="A0A1W5ZQK6"/>
<evidence type="ECO:0000313" key="2">
    <source>
        <dbReference type="Proteomes" id="UP000192527"/>
    </source>
</evidence>
<dbReference type="Proteomes" id="UP000192527">
    <property type="component" value="Chromosome"/>
</dbReference>
<protein>
    <submittedName>
        <fullName evidence="1">Phosphatase</fullName>
    </submittedName>
</protein>
<dbReference type="STRING" id="402384.HM131_01380"/>
<keyword evidence="2" id="KW-1185">Reference proteome</keyword>
<gene>
    <name evidence="1" type="ORF">HM131_01380</name>
</gene>
<dbReference type="GO" id="GO:0016791">
    <property type="term" value="F:phosphatase activity"/>
    <property type="evidence" value="ECO:0007669"/>
    <property type="project" value="UniProtKB-ARBA"/>
</dbReference>
<organism evidence="1 2">
    <name type="scientific">Halobacillus mangrovi</name>
    <dbReference type="NCBI Taxonomy" id="402384"/>
    <lineage>
        <taxon>Bacteria</taxon>
        <taxon>Bacillati</taxon>
        <taxon>Bacillota</taxon>
        <taxon>Bacilli</taxon>
        <taxon>Bacillales</taxon>
        <taxon>Bacillaceae</taxon>
        <taxon>Halobacillus</taxon>
    </lineage>
</organism>
<dbReference type="PANTHER" id="PTHR10000:SF55">
    <property type="entry name" value="5-AMINO-6-(5-PHOSPHO-D-RIBITYLAMINO)URACIL PHOSPHATASE YCSE"/>
    <property type="match status" value="1"/>
</dbReference>
<dbReference type="EMBL" id="CP020772">
    <property type="protein sequence ID" value="ARI75557.1"/>
    <property type="molecule type" value="Genomic_DNA"/>
</dbReference>
<dbReference type="CDD" id="cd07516">
    <property type="entry name" value="HAD_Pase"/>
    <property type="match status" value="1"/>
</dbReference>
<dbReference type="GO" id="GO:0005829">
    <property type="term" value="C:cytosol"/>
    <property type="evidence" value="ECO:0007669"/>
    <property type="project" value="TreeGrafter"/>
</dbReference>
<dbReference type="RefSeq" id="WP_085027203.1">
    <property type="nucleotide sequence ID" value="NZ_CP020772.1"/>
</dbReference>
<dbReference type="GO" id="GO:0000287">
    <property type="term" value="F:magnesium ion binding"/>
    <property type="evidence" value="ECO:0007669"/>
    <property type="project" value="TreeGrafter"/>
</dbReference>
<dbReference type="SFLD" id="SFLDG01144">
    <property type="entry name" value="C2.B.4:_PGP_Like"/>
    <property type="match status" value="1"/>
</dbReference>
<dbReference type="InterPro" id="IPR000150">
    <property type="entry name" value="Cof"/>
</dbReference>
<dbReference type="InterPro" id="IPR006379">
    <property type="entry name" value="HAD-SF_hydro_IIB"/>
</dbReference>
<dbReference type="PANTHER" id="PTHR10000">
    <property type="entry name" value="PHOSPHOSERINE PHOSPHATASE"/>
    <property type="match status" value="1"/>
</dbReference>
<accession>A0A1W5ZQK6</accession>
<dbReference type="NCBIfam" id="TIGR00099">
    <property type="entry name" value="Cof-subfamily"/>
    <property type="match status" value="1"/>
</dbReference>
<dbReference type="InterPro" id="IPR036412">
    <property type="entry name" value="HAD-like_sf"/>
</dbReference>
<dbReference type="PROSITE" id="PS01228">
    <property type="entry name" value="COF_1"/>
    <property type="match status" value="1"/>
</dbReference>
<dbReference type="PROSITE" id="PS01229">
    <property type="entry name" value="COF_2"/>
    <property type="match status" value="1"/>
</dbReference>
<dbReference type="NCBIfam" id="TIGR01484">
    <property type="entry name" value="HAD-SF-IIB"/>
    <property type="match status" value="1"/>
</dbReference>
<dbReference type="SFLD" id="SFLDG01140">
    <property type="entry name" value="C2.B:_Phosphomannomutase_and_P"/>
    <property type="match status" value="1"/>
</dbReference>
<evidence type="ECO:0000313" key="1">
    <source>
        <dbReference type="EMBL" id="ARI75557.1"/>
    </source>
</evidence>
<dbReference type="Pfam" id="PF08282">
    <property type="entry name" value="Hydrolase_3"/>
    <property type="match status" value="1"/>
</dbReference>
<dbReference type="Gene3D" id="3.30.1240.10">
    <property type="match status" value="1"/>
</dbReference>
<dbReference type="Gene3D" id="3.40.50.1000">
    <property type="entry name" value="HAD superfamily/HAD-like"/>
    <property type="match status" value="1"/>
</dbReference>
<dbReference type="OrthoDB" id="9806027at2"/>
<sequence length="284" mass="31557">MELIAIDLDGTLLNSQNTISKDNIDAIKMAQQKGTEVVIATGRAEFDVRNVLEKTGLNIWVIGANGATIHEPNGTLFHSVPIEERDTVEILEWLDQEQFYYEVFSDSAILTPQNGRELLQIELDRIQSANPNEDIKKLTEAIEKQFSQTGFYHVESYQDILDAGTPIYNVLAFSFEKEKLDKGWGTFESYPNLTLVSSAFHNFELEHKHASKGLALEKLANHLGHSIKRTAAIGDSPNDLSMIAKAGHSAAMENGRTAVKEASSFVTKSNDDHGVAHAIHHWLT</sequence>
<proteinExistence type="predicted"/>
<dbReference type="InterPro" id="IPR023214">
    <property type="entry name" value="HAD_sf"/>
</dbReference>
<name>A0A1W5ZQK6_9BACI</name>
<dbReference type="SUPFAM" id="SSF56784">
    <property type="entry name" value="HAD-like"/>
    <property type="match status" value="1"/>
</dbReference>
<reference evidence="1 2" key="1">
    <citation type="submission" date="2017-04" db="EMBL/GenBank/DDBJ databases">
        <title>The whole genome sequencing and assembly of Halobacillus mangrovi strain.</title>
        <authorList>
            <person name="Lee S.-J."/>
            <person name="Park M.-K."/>
            <person name="Kim J.-Y."/>
            <person name="Lee Y.-J."/>
            <person name="Yi H."/>
            <person name="Bahn Y.-S."/>
            <person name="Kim J.F."/>
            <person name="Lee D.-W."/>
        </authorList>
    </citation>
    <scope>NUCLEOTIDE SEQUENCE [LARGE SCALE GENOMIC DNA]</scope>
    <source>
        <strain evidence="1 2">KTB 131</strain>
    </source>
</reference>